<dbReference type="InterPro" id="IPR007750">
    <property type="entry name" value="DUF674"/>
</dbReference>
<dbReference type="AlphaFoldDB" id="A0AAV2EMM6"/>
<dbReference type="Pfam" id="PF05056">
    <property type="entry name" value="DUF674"/>
    <property type="match status" value="1"/>
</dbReference>
<evidence type="ECO:0008006" key="3">
    <source>
        <dbReference type="Google" id="ProtNLM"/>
    </source>
</evidence>
<evidence type="ECO:0000313" key="2">
    <source>
        <dbReference type="Proteomes" id="UP001497516"/>
    </source>
</evidence>
<dbReference type="Proteomes" id="UP001497516">
    <property type="component" value="Chromosome 5"/>
</dbReference>
<dbReference type="PANTHER" id="PTHR33103:SF19">
    <property type="entry name" value="OS09G0544700 PROTEIN"/>
    <property type="match status" value="1"/>
</dbReference>
<evidence type="ECO:0000313" key="1">
    <source>
        <dbReference type="EMBL" id="CAL1387243.1"/>
    </source>
</evidence>
<accession>A0AAV2EMM6</accession>
<organism evidence="1 2">
    <name type="scientific">Linum trigynum</name>
    <dbReference type="NCBI Taxonomy" id="586398"/>
    <lineage>
        <taxon>Eukaryota</taxon>
        <taxon>Viridiplantae</taxon>
        <taxon>Streptophyta</taxon>
        <taxon>Embryophyta</taxon>
        <taxon>Tracheophyta</taxon>
        <taxon>Spermatophyta</taxon>
        <taxon>Magnoliopsida</taxon>
        <taxon>eudicotyledons</taxon>
        <taxon>Gunneridae</taxon>
        <taxon>Pentapetalae</taxon>
        <taxon>rosids</taxon>
        <taxon>fabids</taxon>
        <taxon>Malpighiales</taxon>
        <taxon>Linaceae</taxon>
        <taxon>Linum</taxon>
    </lineage>
</organism>
<dbReference type="EMBL" id="OZ034818">
    <property type="protein sequence ID" value="CAL1387243.1"/>
    <property type="molecule type" value="Genomic_DNA"/>
</dbReference>
<name>A0AAV2EMM6_9ROSI</name>
<keyword evidence="2" id="KW-1185">Reference proteome</keyword>
<reference evidence="1 2" key="1">
    <citation type="submission" date="2024-04" db="EMBL/GenBank/DDBJ databases">
        <authorList>
            <person name="Fracassetti M."/>
        </authorList>
    </citation>
    <scope>NUCLEOTIDE SEQUENCE [LARGE SCALE GENOMIC DNA]</scope>
</reference>
<sequence>MAAPVNSSSSSSSFSLKLIIDKRQNKVLCAEAGKDFVDFLFNFLTMPVGSVFRLLKEDRLPAPGCIRQLSDSIENINQTCFQSAEAKDYLVTKLRGETHVKKVPLFPVAPNRSVQRTIYCCSSKKHEPRCVRVNYWWESSSCSGSKVRFTDTVGWCREADFVKGTLRYFVKDDLSVLHFDYSIMSGVSLLTTEFNVKDFGIIEEKVVQIGVDEGLELLQAFMRTTSALTTVFLGKKETVVKNESN</sequence>
<proteinExistence type="predicted"/>
<gene>
    <name evidence="1" type="ORF">LTRI10_LOCUS28241</name>
</gene>
<protein>
    <recommendedName>
        <fullName evidence="3">DUF674 family protein</fullName>
    </recommendedName>
</protein>
<dbReference type="PANTHER" id="PTHR33103">
    <property type="entry name" value="OS01G0153900 PROTEIN"/>
    <property type="match status" value="1"/>
</dbReference>